<feature type="transmembrane region" description="Helical" evidence="6">
    <location>
        <begin position="326"/>
        <end position="348"/>
    </location>
</feature>
<comment type="subcellular location">
    <subcellularLocation>
        <location evidence="1">Membrane</location>
        <topology evidence="1">Multi-pass membrane protein</topology>
    </subcellularLocation>
</comment>
<protein>
    <submittedName>
        <fullName evidence="8">MFS transporter</fullName>
    </submittedName>
</protein>
<evidence type="ECO:0000313" key="8">
    <source>
        <dbReference type="EMBL" id="KAA5805465.1"/>
    </source>
</evidence>
<dbReference type="PANTHER" id="PTHR23505">
    <property type="entry name" value="SPINSTER"/>
    <property type="match status" value="1"/>
</dbReference>
<feature type="domain" description="Major facilitator superfamily (MFS) profile" evidence="7">
    <location>
        <begin position="30"/>
        <end position="452"/>
    </location>
</feature>
<feature type="transmembrane region" description="Helical" evidence="6">
    <location>
        <begin position="240"/>
        <end position="266"/>
    </location>
</feature>
<dbReference type="EMBL" id="VWOJ01000001">
    <property type="protein sequence ID" value="KAA5805465.1"/>
    <property type="molecule type" value="Genomic_DNA"/>
</dbReference>
<accession>A0A5M6ZNH7</accession>
<evidence type="ECO:0000256" key="4">
    <source>
        <dbReference type="ARBA" id="ARBA00022989"/>
    </source>
</evidence>
<evidence type="ECO:0000256" key="3">
    <source>
        <dbReference type="ARBA" id="ARBA00022692"/>
    </source>
</evidence>
<dbReference type="Gene3D" id="1.20.1250.20">
    <property type="entry name" value="MFS general substrate transporter like domains"/>
    <property type="match status" value="2"/>
</dbReference>
<feature type="transmembrane region" description="Helical" evidence="6">
    <location>
        <begin position="97"/>
        <end position="119"/>
    </location>
</feature>
<keyword evidence="2" id="KW-0813">Transport</keyword>
<dbReference type="PANTHER" id="PTHR23505:SF79">
    <property type="entry name" value="PROTEIN SPINSTER"/>
    <property type="match status" value="1"/>
</dbReference>
<dbReference type="InterPro" id="IPR036259">
    <property type="entry name" value="MFS_trans_sf"/>
</dbReference>
<evidence type="ECO:0000256" key="1">
    <source>
        <dbReference type="ARBA" id="ARBA00004141"/>
    </source>
</evidence>
<dbReference type="InterPro" id="IPR044770">
    <property type="entry name" value="MFS_spinster-like"/>
</dbReference>
<name>A0A5M6ZNH7_9PROT</name>
<keyword evidence="4 6" id="KW-1133">Transmembrane helix</keyword>
<dbReference type="AlphaFoldDB" id="A0A5M6ZNH7"/>
<dbReference type="GO" id="GO:0016020">
    <property type="term" value="C:membrane"/>
    <property type="evidence" value="ECO:0007669"/>
    <property type="project" value="UniProtKB-SubCell"/>
</dbReference>
<feature type="transmembrane region" description="Helical" evidence="6">
    <location>
        <begin position="354"/>
        <end position="375"/>
    </location>
</feature>
<dbReference type="InterPro" id="IPR020846">
    <property type="entry name" value="MFS_dom"/>
</dbReference>
<feature type="transmembrane region" description="Helical" evidence="6">
    <location>
        <begin position="156"/>
        <end position="177"/>
    </location>
</feature>
<evidence type="ECO:0000313" key="9">
    <source>
        <dbReference type="Proteomes" id="UP000325122"/>
    </source>
</evidence>
<feature type="transmembrane region" description="Helical" evidence="6">
    <location>
        <begin position="428"/>
        <end position="448"/>
    </location>
</feature>
<proteinExistence type="predicted"/>
<evidence type="ECO:0000256" key="2">
    <source>
        <dbReference type="ARBA" id="ARBA00022448"/>
    </source>
</evidence>
<organism evidence="8 9">
    <name type="scientific">Alkalicaulis satelles</name>
    <dbReference type="NCBI Taxonomy" id="2609175"/>
    <lineage>
        <taxon>Bacteria</taxon>
        <taxon>Pseudomonadati</taxon>
        <taxon>Pseudomonadota</taxon>
        <taxon>Alphaproteobacteria</taxon>
        <taxon>Maricaulales</taxon>
        <taxon>Maricaulaceae</taxon>
        <taxon>Alkalicaulis</taxon>
    </lineage>
</organism>
<feature type="transmembrane region" description="Helical" evidence="6">
    <location>
        <begin position="183"/>
        <end position="205"/>
    </location>
</feature>
<reference evidence="8 9" key="1">
    <citation type="submission" date="2019-09" db="EMBL/GenBank/DDBJ databases">
        <authorList>
            <person name="Kevbrin V."/>
            <person name="Grouzdev D.S."/>
        </authorList>
    </citation>
    <scope>NUCLEOTIDE SEQUENCE [LARGE SCALE GENOMIC DNA]</scope>
    <source>
        <strain evidence="8 9">G-192</strain>
    </source>
</reference>
<keyword evidence="9" id="KW-1185">Reference proteome</keyword>
<feature type="transmembrane region" description="Helical" evidence="6">
    <location>
        <begin position="387"/>
        <end position="408"/>
    </location>
</feature>
<dbReference type="PROSITE" id="PS50850">
    <property type="entry name" value="MFS"/>
    <property type="match status" value="1"/>
</dbReference>
<dbReference type="GO" id="GO:0022857">
    <property type="term" value="F:transmembrane transporter activity"/>
    <property type="evidence" value="ECO:0007669"/>
    <property type="project" value="InterPro"/>
</dbReference>
<dbReference type="Proteomes" id="UP000325122">
    <property type="component" value="Unassembled WGS sequence"/>
</dbReference>
<dbReference type="InterPro" id="IPR011701">
    <property type="entry name" value="MFS"/>
</dbReference>
<gene>
    <name evidence="8" type="ORF">F1654_05670</name>
</gene>
<feature type="transmembrane region" description="Helical" evidence="6">
    <location>
        <begin position="64"/>
        <end position="85"/>
    </location>
</feature>
<evidence type="ECO:0000256" key="5">
    <source>
        <dbReference type="ARBA" id="ARBA00023136"/>
    </source>
</evidence>
<evidence type="ECO:0000256" key="6">
    <source>
        <dbReference type="SAM" id="Phobius"/>
    </source>
</evidence>
<dbReference type="CDD" id="cd17328">
    <property type="entry name" value="MFS_spinster_like"/>
    <property type="match status" value="1"/>
</dbReference>
<keyword evidence="3 6" id="KW-0812">Transmembrane</keyword>
<keyword evidence="5 6" id="KW-0472">Membrane</keyword>
<dbReference type="SUPFAM" id="SSF103473">
    <property type="entry name" value="MFS general substrate transporter"/>
    <property type="match status" value="1"/>
</dbReference>
<feature type="transmembrane region" description="Helical" evidence="6">
    <location>
        <begin position="26"/>
        <end position="43"/>
    </location>
</feature>
<sequence length="457" mass="47476">MHGEELSVTVDAKEPAGAPAPLAKPARAYALGVLLVIYIFNFLDRQIVNILAEPIKLELGLADWQIGVMTGLAFAVFYTVLGIPIARYAERADRVKIISVAVAVWSAFTILCGMAGNFVQLLAARIGVGVGEAGCTPPAHSLISDYTPKEKRASALALYSMGIPLGSLAGMVLGGLIADAYGWRMAFFVAGAPGILLALIAWFTLPEPRRKGLKKITPAPAASRPNILNAMAEMKDKTSFWWISVGAALSAMIGYGHIAFYGSFYLRNHGEGLLALATQLNDATGLGFGPIGFIGTALGLLFGICGAAGTYVGGILADRSARVNPAGYAIVPAIATALTVPPFVAAMLVGDAGLSLLVLAVPIFFGAVWYGPVFASAQSLVEPHTRATAAAVLLFIINLVGLGLGPLSVGLVSDALAVTMGAAEGLRWSMVIFGLVALLSAGAFFMAARTLKDEIVS</sequence>
<feature type="transmembrane region" description="Helical" evidence="6">
    <location>
        <begin position="286"/>
        <end position="314"/>
    </location>
</feature>
<evidence type="ECO:0000259" key="7">
    <source>
        <dbReference type="PROSITE" id="PS50850"/>
    </source>
</evidence>
<comment type="caution">
    <text evidence="8">The sequence shown here is derived from an EMBL/GenBank/DDBJ whole genome shotgun (WGS) entry which is preliminary data.</text>
</comment>
<dbReference type="Pfam" id="PF07690">
    <property type="entry name" value="MFS_1"/>
    <property type="match status" value="1"/>
</dbReference>